<protein>
    <submittedName>
        <fullName evidence="1">Uncharacterized protein</fullName>
    </submittedName>
</protein>
<comment type="caution">
    <text evidence="1">The sequence shown here is derived from an EMBL/GenBank/DDBJ whole genome shotgun (WGS) entry which is preliminary data.</text>
</comment>
<dbReference type="Proteomes" id="UP000828941">
    <property type="component" value="Chromosome 14"/>
</dbReference>
<evidence type="ECO:0000313" key="2">
    <source>
        <dbReference type="Proteomes" id="UP000828941"/>
    </source>
</evidence>
<keyword evidence="2" id="KW-1185">Reference proteome</keyword>
<dbReference type="EMBL" id="CM039439">
    <property type="protein sequence ID" value="KAI4297291.1"/>
    <property type="molecule type" value="Genomic_DNA"/>
</dbReference>
<reference evidence="1 2" key="1">
    <citation type="journal article" date="2022" name="DNA Res.">
        <title>Chromosomal-level genome assembly of the orchid tree Bauhinia variegata (Leguminosae; Cercidoideae) supports the allotetraploid origin hypothesis of Bauhinia.</title>
        <authorList>
            <person name="Zhong Y."/>
            <person name="Chen Y."/>
            <person name="Zheng D."/>
            <person name="Pang J."/>
            <person name="Liu Y."/>
            <person name="Luo S."/>
            <person name="Meng S."/>
            <person name="Qian L."/>
            <person name="Wei D."/>
            <person name="Dai S."/>
            <person name="Zhou R."/>
        </authorList>
    </citation>
    <scope>NUCLEOTIDE SEQUENCE [LARGE SCALE GENOMIC DNA]</scope>
    <source>
        <strain evidence="1">BV-YZ2020</strain>
    </source>
</reference>
<accession>A0ACB9KJA6</accession>
<gene>
    <name evidence="1" type="ORF">L6164_037185</name>
</gene>
<name>A0ACB9KJA6_BAUVA</name>
<sequence>MAQYVVSSALETFTILLARHPEMSYGPLGHQFLKIKAQLENLLPLLSHADALDQSSFDISDVLARIREAAYKAVDVVETFSLKLNAKRLPGIERALGPISSRATIREIKEITAEISEMATSLQSLGVRALNEDDHIYKRQQKLRETYFNFEEYQLVGVDSHVNQLSNLLLEGDGHGCIISIVGSGGMGKTPLAKSVYHNNRIRDHFECYA</sequence>
<evidence type="ECO:0000313" key="1">
    <source>
        <dbReference type="EMBL" id="KAI4297291.1"/>
    </source>
</evidence>
<organism evidence="1 2">
    <name type="scientific">Bauhinia variegata</name>
    <name type="common">Purple orchid tree</name>
    <name type="synonym">Phanera variegata</name>
    <dbReference type="NCBI Taxonomy" id="167791"/>
    <lineage>
        <taxon>Eukaryota</taxon>
        <taxon>Viridiplantae</taxon>
        <taxon>Streptophyta</taxon>
        <taxon>Embryophyta</taxon>
        <taxon>Tracheophyta</taxon>
        <taxon>Spermatophyta</taxon>
        <taxon>Magnoliopsida</taxon>
        <taxon>eudicotyledons</taxon>
        <taxon>Gunneridae</taxon>
        <taxon>Pentapetalae</taxon>
        <taxon>rosids</taxon>
        <taxon>fabids</taxon>
        <taxon>Fabales</taxon>
        <taxon>Fabaceae</taxon>
        <taxon>Cercidoideae</taxon>
        <taxon>Cercideae</taxon>
        <taxon>Bauhiniinae</taxon>
        <taxon>Bauhinia</taxon>
    </lineage>
</organism>
<proteinExistence type="predicted"/>